<proteinExistence type="predicted"/>
<keyword evidence="1" id="KW-0732">Signal</keyword>
<evidence type="ECO:0000256" key="1">
    <source>
        <dbReference type="SAM" id="SignalP"/>
    </source>
</evidence>
<keyword evidence="3" id="KW-1185">Reference proteome</keyword>
<comment type="caution">
    <text evidence="2">The sequence shown here is derived from an EMBL/GenBank/DDBJ whole genome shotgun (WGS) entry which is preliminary data.</text>
</comment>
<reference evidence="2 3" key="1">
    <citation type="submission" date="2015-07" db="EMBL/GenBank/DDBJ databases">
        <title>Comparative genomics of the Sigatoka disease complex on banana suggests a link between parallel evolutionary changes in Pseudocercospora fijiensis and Pseudocercospora eumusae and increased virulence on the banana host.</title>
        <authorList>
            <person name="Chang T.-C."/>
            <person name="Salvucci A."/>
            <person name="Crous P.W."/>
            <person name="Stergiopoulos I."/>
        </authorList>
    </citation>
    <scope>NUCLEOTIDE SEQUENCE [LARGE SCALE GENOMIC DNA]</scope>
    <source>
        <strain evidence="2 3">CBS 114824</strain>
    </source>
</reference>
<name>A0A139GYK1_9PEZI</name>
<feature type="chain" id="PRO_5007806259" evidence="1">
    <location>
        <begin position="20"/>
        <end position="173"/>
    </location>
</feature>
<feature type="signal peptide" evidence="1">
    <location>
        <begin position="1"/>
        <end position="19"/>
    </location>
</feature>
<dbReference type="AlphaFoldDB" id="A0A139GYK1"/>
<dbReference type="EMBL" id="LFZN01000225">
    <property type="protein sequence ID" value="KXS95274.1"/>
    <property type="molecule type" value="Genomic_DNA"/>
</dbReference>
<accession>A0A139GYK1</accession>
<dbReference type="OrthoDB" id="5355068at2759"/>
<evidence type="ECO:0000313" key="2">
    <source>
        <dbReference type="EMBL" id="KXS95274.1"/>
    </source>
</evidence>
<sequence length="173" mass="18661">MQFFTTAAFASIMTTAILANPLQAFERNPLAPRTSDSTIPFPFDTTPENIISLASAFDFLAHIPDTVLESGDEATATWIHEHSSEYVPELEKRVSAWQIAKCAWELASTAMPAGKLLKLKRAIDAAGGATNAAKKLLNAKSLAAAKMLGSAFVDIIDVISGFKGIREECFGWI</sequence>
<organism evidence="2 3">
    <name type="scientific">Pseudocercospora eumusae</name>
    <dbReference type="NCBI Taxonomy" id="321146"/>
    <lineage>
        <taxon>Eukaryota</taxon>
        <taxon>Fungi</taxon>
        <taxon>Dikarya</taxon>
        <taxon>Ascomycota</taxon>
        <taxon>Pezizomycotina</taxon>
        <taxon>Dothideomycetes</taxon>
        <taxon>Dothideomycetidae</taxon>
        <taxon>Mycosphaerellales</taxon>
        <taxon>Mycosphaerellaceae</taxon>
        <taxon>Pseudocercospora</taxon>
    </lineage>
</organism>
<gene>
    <name evidence="2" type="ORF">AC578_2576</name>
</gene>
<dbReference type="Proteomes" id="UP000070133">
    <property type="component" value="Unassembled WGS sequence"/>
</dbReference>
<evidence type="ECO:0000313" key="3">
    <source>
        <dbReference type="Proteomes" id="UP000070133"/>
    </source>
</evidence>
<protein>
    <submittedName>
        <fullName evidence="2">Uncharacterized protein</fullName>
    </submittedName>
</protein>